<dbReference type="SUPFAM" id="SSF51735">
    <property type="entry name" value="NAD(P)-binding Rossmann-fold domains"/>
    <property type="match status" value="1"/>
</dbReference>
<name>A0A439D9G4_9PEZI</name>
<keyword evidence="3" id="KW-0560">Oxidoreductase</keyword>
<proteinExistence type="inferred from homology"/>
<evidence type="ECO:0000256" key="1">
    <source>
        <dbReference type="ARBA" id="ARBA00006484"/>
    </source>
</evidence>
<dbReference type="STRING" id="363999.A0A439D9G4"/>
<dbReference type="PANTHER" id="PTHR43618:SF4">
    <property type="entry name" value="SHORT CHAIN DEHYDROGENASE_REDUCTASE FAMILY (AFU_ORTHOLOGUE AFUA_7G04540)"/>
    <property type="match status" value="1"/>
</dbReference>
<dbReference type="Proteomes" id="UP000286045">
    <property type="component" value="Unassembled WGS sequence"/>
</dbReference>
<dbReference type="InterPro" id="IPR052178">
    <property type="entry name" value="Sec_Metab_Biosynth_SDR"/>
</dbReference>
<sequence>MISPFARRLANHPGRSMMARSAPVVISSTCLARRVFQSPSPSFQSPLQTIRMSSTNPANKNFTRDHLFDCKGRVALVTGGGSGIGLMITQALVANGAKVYITGRTSEKLDRVVETYAEGPDSIVA</sequence>
<feature type="non-terminal residue" evidence="4">
    <location>
        <position position="125"/>
    </location>
</feature>
<comment type="caution">
    <text evidence="4">The sequence shown here is derived from an EMBL/GenBank/DDBJ whole genome shotgun (WGS) entry which is preliminary data.</text>
</comment>
<evidence type="ECO:0000256" key="3">
    <source>
        <dbReference type="ARBA" id="ARBA00023002"/>
    </source>
</evidence>
<dbReference type="InterPro" id="IPR036291">
    <property type="entry name" value="NAD(P)-bd_dom_sf"/>
</dbReference>
<dbReference type="Gene3D" id="3.40.50.720">
    <property type="entry name" value="NAD(P)-binding Rossmann-like Domain"/>
    <property type="match status" value="1"/>
</dbReference>
<accession>A0A439D9G4</accession>
<keyword evidence="5" id="KW-1185">Reference proteome</keyword>
<protein>
    <recommendedName>
        <fullName evidence="6">Ketoreductase (KR) domain-containing protein</fullName>
    </recommendedName>
</protein>
<dbReference type="GO" id="GO:0016491">
    <property type="term" value="F:oxidoreductase activity"/>
    <property type="evidence" value="ECO:0007669"/>
    <property type="project" value="UniProtKB-KW"/>
</dbReference>
<evidence type="ECO:0000256" key="2">
    <source>
        <dbReference type="ARBA" id="ARBA00022857"/>
    </source>
</evidence>
<reference evidence="4 5" key="1">
    <citation type="submission" date="2018-12" db="EMBL/GenBank/DDBJ databases">
        <title>Draft genome sequence of Xylaria grammica IHI A82.</title>
        <authorList>
            <person name="Buettner E."/>
            <person name="Kellner H."/>
        </authorList>
    </citation>
    <scope>NUCLEOTIDE SEQUENCE [LARGE SCALE GENOMIC DNA]</scope>
    <source>
        <strain evidence="4 5">IHI A82</strain>
    </source>
</reference>
<dbReference type="InterPro" id="IPR002347">
    <property type="entry name" value="SDR_fam"/>
</dbReference>
<dbReference type="AlphaFoldDB" id="A0A439D9G4"/>
<evidence type="ECO:0000313" key="5">
    <source>
        <dbReference type="Proteomes" id="UP000286045"/>
    </source>
</evidence>
<keyword evidence="2" id="KW-0521">NADP</keyword>
<gene>
    <name evidence="4" type="ORF">EKO27_g4069</name>
</gene>
<dbReference type="EMBL" id="RYZI01000092">
    <property type="protein sequence ID" value="RWA11057.1"/>
    <property type="molecule type" value="Genomic_DNA"/>
</dbReference>
<comment type="similarity">
    <text evidence="1">Belongs to the short-chain dehydrogenases/reductases (SDR) family.</text>
</comment>
<organism evidence="4 5">
    <name type="scientific">Xylaria grammica</name>
    <dbReference type="NCBI Taxonomy" id="363999"/>
    <lineage>
        <taxon>Eukaryota</taxon>
        <taxon>Fungi</taxon>
        <taxon>Dikarya</taxon>
        <taxon>Ascomycota</taxon>
        <taxon>Pezizomycotina</taxon>
        <taxon>Sordariomycetes</taxon>
        <taxon>Xylariomycetidae</taxon>
        <taxon>Xylariales</taxon>
        <taxon>Xylariaceae</taxon>
        <taxon>Xylaria</taxon>
    </lineage>
</organism>
<evidence type="ECO:0008006" key="6">
    <source>
        <dbReference type="Google" id="ProtNLM"/>
    </source>
</evidence>
<evidence type="ECO:0000313" key="4">
    <source>
        <dbReference type="EMBL" id="RWA11057.1"/>
    </source>
</evidence>
<dbReference type="PANTHER" id="PTHR43618">
    <property type="entry name" value="7-ALPHA-HYDROXYSTEROID DEHYDROGENASE"/>
    <property type="match status" value="1"/>
</dbReference>
<dbReference type="Pfam" id="PF00106">
    <property type="entry name" value="adh_short"/>
    <property type="match status" value="1"/>
</dbReference>